<protein>
    <submittedName>
        <fullName evidence="13">Microtubule binding</fullName>
    </submittedName>
</protein>
<keyword evidence="6 10" id="KW-0175">Coiled coil</keyword>
<dbReference type="PANTHER" id="PTHR14885:SF3">
    <property type="entry name" value="CILIA- AND FLAGELLA-ASSOCIATED PROTEIN 44"/>
    <property type="match status" value="1"/>
</dbReference>
<gene>
    <name evidence="13" type="ORF">M9Y10_041520</name>
</gene>
<feature type="repeat" description="WD" evidence="9">
    <location>
        <begin position="290"/>
        <end position="312"/>
    </location>
</feature>
<evidence type="ECO:0000256" key="3">
    <source>
        <dbReference type="ARBA" id="ARBA00022490"/>
    </source>
</evidence>
<feature type="coiled-coil region" evidence="10">
    <location>
        <begin position="1291"/>
        <end position="1318"/>
    </location>
</feature>
<evidence type="ECO:0000256" key="11">
    <source>
        <dbReference type="SAM" id="MobiDB-lite"/>
    </source>
</evidence>
<dbReference type="EMBL" id="JAPFFF010000007">
    <property type="protein sequence ID" value="KAK8886060.1"/>
    <property type="molecule type" value="Genomic_DNA"/>
</dbReference>
<keyword evidence="7" id="KW-0206">Cytoskeleton</keyword>
<accession>A0ABR2K4N2</accession>
<keyword evidence="8" id="KW-0966">Cell projection</keyword>
<evidence type="ECO:0000256" key="1">
    <source>
        <dbReference type="ARBA" id="ARBA00004138"/>
    </source>
</evidence>
<feature type="repeat" description="WD" evidence="9">
    <location>
        <begin position="368"/>
        <end position="409"/>
    </location>
</feature>
<evidence type="ECO:0000256" key="7">
    <source>
        <dbReference type="ARBA" id="ARBA00023212"/>
    </source>
</evidence>
<sequence length="1582" mass="179941">MEDQDFVNDDNIDESKAHLTSSYFYDDQQLFTESSARSKFDDNYSIYYCFGFDLSRRYNVIPLNDDTACVTDGNFAYFLDLITGNEEIIRGHNAGIQCCAIHPNKEYVAFGETGENPQVLIYHFPSKKLFRILRGGTESGFTAMNFSPDGKMLACVGTFPDYNMTVWDWEKENLILRAKAFSQDIFRVTFSDKLAGRLVSSGVGHIRFWEMAKTFTGLKLQGEIGKFGNIEISDTSGYAMFPDGKVLSGSESGSLLLWEDALVKCEFDRGSGRPCHKGMVEVVFLHGHDVISAGRDGSIRIWDFAPIDTAETEDTSIPITLKQKSKLRISKESSIRCMHPIGNEYLIVDSNNGIWKADLGNKKVSIIQKYHSGAVRSACFSPIAPLFVTGGDDGYVRLWSIVEKSLISEIKFSSPVSCILWVPVSTDPEGITIYVGFNDGCLRVLLCSADGLVLKQPLKPHVSTVRDIMISPMSKMIATTGDDGALFFFRFDSPSDLIPIGFIYINGKKPHTKEEITQAAIKGIKIEDDKEYSKGLKIRWNDEVVSVECNDGTVASVSQPPSNTSPDSESYYLDLPVNVLKSGTRDPKITAFCQLDDIEIFGRDDGTISSNQYSRKLHSCAVTVISSSTDHSWLLTASENGEIFLFRQEAVRTQNIQMPELKKIDVEPVEDIKTGGYSIEEEKQKSELDRRIQTADEKKEIIKQKIQQLQKDFANLIQKNSKAPNYMRLNENEFKIDPFLYDIMDENSQKLVEEASYATMFQAEKSRVQLRKARERLVRNMTDEEFTVYAYKTDSSVSSFRMISLDPEVAALIESEAEEAAKNNNNNSEEGGNSSVHENGSTIETESKSAAEAETASSVHSARSDKRRRKVGRFGQKAPLKKIVHTADEHTQMKKKRDERKKAIMEQKPPANYCDPEDVKAIEYSRQTIGDYKLKDDPNYIAPEKDRMNADKKRRQILRVQNAISEMKMNFNQKLVHLRDLKEKLNETIQLTNRELAEIELSIGGNHSDMIENKKIDKNVPLDMREKISIVLPSPEAIVFAEQVAASAKKKIEAQAGKQKQTQQPIRRPGGQKRPAAQATKKKGENKDNSSEVEILEKKLFKEELEYKRNILKKNVEEGIRKFDVKVEEAAKEKVRVHSQIVLAEMRFLLMLREFKLLSKLEIKDHDLDSKLKQRKNDMESIDNEVQIHEKQLKESEHVVEEAQKELRKMTRSFEHLVDPSLKYHDQLLKIFNYNIRKNSKLNDGDEIEVDLTTLDVEAVKKMFEAQSMEKEEDACPAGCDQALYDKVLDLRELKMDIVDKINEAQQMKDQIKQQTNTILFKKQGLKTQFDQISKEFDDFQHEKQLHLNELNFSLSLQFHQIQYLESKEVEVGEARTPQIEKSMPSDLSKALVFLSSGLTKLQQQEQKLKSERQTLKHILDSCNQKQNADEDIKNSLAKQITAMAQKVYKSQTTKFGQPVDLVMLEQLRVNKDADALQEKIKVIDKQQFNEMKEVTDQIAVITDEMTGEVQRNTALLNQLATLTEQQRDIESVLQNSRTTQTADDLNTDLGLQDPDELLAEVEKNNELIDALNEEKAMLKRK</sequence>
<feature type="coiled-coil region" evidence="10">
    <location>
        <begin position="1172"/>
        <end position="1213"/>
    </location>
</feature>
<evidence type="ECO:0000256" key="10">
    <source>
        <dbReference type="SAM" id="Coils"/>
    </source>
</evidence>
<evidence type="ECO:0000313" key="14">
    <source>
        <dbReference type="Proteomes" id="UP001470230"/>
    </source>
</evidence>
<evidence type="ECO:0000256" key="9">
    <source>
        <dbReference type="PROSITE-ProRule" id="PRU00221"/>
    </source>
</evidence>
<dbReference type="SMART" id="SM00320">
    <property type="entry name" value="WD40"/>
    <property type="match status" value="7"/>
</dbReference>
<organism evidence="13 14">
    <name type="scientific">Tritrichomonas musculus</name>
    <dbReference type="NCBI Taxonomy" id="1915356"/>
    <lineage>
        <taxon>Eukaryota</taxon>
        <taxon>Metamonada</taxon>
        <taxon>Parabasalia</taxon>
        <taxon>Tritrichomonadida</taxon>
        <taxon>Tritrichomonadidae</taxon>
        <taxon>Tritrichomonas</taxon>
    </lineage>
</organism>
<keyword evidence="14" id="KW-1185">Reference proteome</keyword>
<proteinExistence type="predicted"/>
<reference evidence="13 14" key="1">
    <citation type="submission" date="2024-04" db="EMBL/GenBank/DDBJ databases">
        <title>Tritrichomonas musculus Genome.</title>
        <authorList>
            <person name="Alves-Ferreira E."/>
            <person name="Grigg M."/>
            <person name="Lorenzi H."/>
            <person name="Galac M."/>
        </authorList>
    </citation>
    <scope>NUCLEOTIDE SEQUENCE [LARGE SCALE GENOMIC DNA]</scope>
    <source>
        <strain evidence="13 14">EAF2021</strain>
    </source>
</reference>
<evidence type="ECO:0000256" key="5">
    <source>
        <dbReference type="ARBA" id="ARBA00022737"/>
    </source>
</evidence>
<feature type="domain" description="EML-like first beta-propeller" evidence="12">
    <location>
        <begin position="91"/>
        <end position="319"/>
    </location>
</feature>
<comment type="subcellular location">
    <subcellularLocation>
        <location evidence="1">Cell projection</location>
        <location evidence="1">Cilium</location>
    </subcellularLocation>
    <subcellularLocation>
        <location evidence="2">Cytoplasm</location>
        <location evidence="2">Cytoskeleton</location>
    </subcellularLocation>
</comment>
<dbReference type="InterPro" id="IPR011047">
    <property type="entry name" value="Quinoprotein_ADH-like_sf"/>
</dbReference>
<comment type="caution">
    <text evidence="13">The sequence shown here is derived from an EMBL/GenBank/DDBJ whole genome shotgun (WGS) entry which is preliminary data.</text>
</comment>
<dbReference type="PROSITE" id="PS50082">
    <property type="entry name" value="WD_REPEATS_2"/>
    <property type="match status" value="2"/>
</dbReference>
<dbReference type="SUPFAM" id="SSF50998">
    <property type="entry name" value="Quinoprotein alcohol dehydrogenase-like"/>
    <property type="match status" value="1"/>
</dbReference>
<dbReference type="InterPro" id="IPR015943">
    <property type="entry name" value="WD40/YVTN_repeat-like_dom_sf"/>
</dbReference>
<dbReference type="Pfam" id="PF23409">
    <property type="entry name" value="Beta-prop_EML"/>
    <property type="match status" value="1"/>
</dbReference>
<dbReference type="PROSITE" id="PS50294">
    <property type="entry name" value="WD_REPEATS_REGION"/>
    <property type="match status" value="1"/>
</dbReference>
<evidence type="ECO:0000256" key="2">
    <source>
        <dbReference type="ARBA" id="ARBA00004245"/>
    </source>
</evidence>
<dbReference type="Proteomes" id="UP001470230">
    <property type="component" value="Unassembled WGS sequence"/>
</dbReference>
<dbReference type="Gene3D" id="2.130.10.10">
    <property type="entry name" value="YVTN repeat-like/Quinoprotein amine dehydrogenase"/>
    <property type="match status" value="2"/>
</dbReference>
<feature type="compositionally biased region" description="Low complexity" evidence="11">
    <location>
        <begin position="822"/>
        <end position="844"/>
    </location>
</feature>
<dbReference type="Pfam" id="PF00400">
    <property type="entry name" value="WD40"/>
    <property type="match status" value="2"/>
</dbReference>
<keyword evidence="3" id="KW-0963">Cytoplasm</keyword>
<feature type="region of interest" description="Disordered" evidence="11">
    <location>
        <begin position="1052"/>
        <end position="1090"/>
    </location>
</feature>
<evidence type="ECO:0000256" key="4">
    <source>
        <dbReference type="ARBA" id="ARBA00022574"/>
    </source>
</evidence>
<evidence type="ECO:0000259" key="12">
    <source>
        <dbReference type="Pfam" id="PF23409"/>
    </source>
</evidence>
<evidence type="ECO:0000313" key="13">
    <source>
        <dbReference type="EMBL" id="KAK8886060.1"/>
    </source>
</evidence>
<dbReference type="PANTHER" id="PTHR14885">
    <property type="entry name" value="CILIA- AND FLAGELLA-ASSOCIATED PROTEIN 43-RELATED"/>
    <property type="match status" value="1"/>
</dbReference>
<evidence type="ECO:0000256" key="6">
    <source>
        <dbReference type="ARBA" id="ARBA00023054"/>
    </source>
</evidence>
<dbReference type="InterPro" id="IPR001680">
    <property type="entry name" value="WD40_rpt"/>
</dbReference>
<feature type="region of interest" description="Disordered" evidence="11">
    <location>
        <begin position="820"/>
        <end position="914"/>
    </location>
</feature>
<keyword evidence="4 9" id="KW-0853">WD repeat</keyword>
<feature type="coiled-coil region" evidence="10">
    <location>
        <begin position="678"/>
        <end position="719"/>
    </location>
</feature>
<keyword evidence="5" id="KW-0677">Repeat</keyword>
<feature type="coiled-coil region" evidence="10">
    <location>
        <begin position="968"/>
        <end position="1002"/>
    </location>
</feature>
<evidence type="ECO:0000256" key="8">
    <source>
        <dbReference type="ARBA" id="ARBA00023273"/>
    </source>
</evidence>
<dbReference type="InterPro" id="IPR055439">
    <property type="entry name" value="Beta-prop_EML_1st"/>
</dbReference>
<name>A0ABR2K4N2_9EUKA</name>